<name>A0A1B6H113_9HEMI</name>
<accession>A0A1B6H113</accession>
<reference evidence="1" key="1">
    <citation type="submission" date="2015-11" db="EMBL/GenBank/DDBJ databases">
        <title>De novo transcriptome assembly of four potential Pierce s Disease insect vectors from Arizona vineyards.</title>
        <authorList>
            <person name="Tassone E.E."/>
        </authorList>
    </citation>
    <scope>NUCLEOTIDE SEQUENCE</scope>
</reference>
<dbReference type="AlphaFoldDB" id="A0A1B6H113"/>
<sequence>QINTDYIENSENKQKAMWRVIDKNRKDKQTKTQLNHLRTEEKELESPPDIANHLNNFFATIADRTLTDNTMNKQDTLQTGTADPQHIPKLLFTAPNVSETEKIIDSLKSKNSAGN</sequence>
<dbReference type="EMBL" id="GECZ01001393">
    <property type="protein sequence ID" value="JAS68376.1"/>
    <property type="molecule type" value="Transcribed_RNA"/>
</dbReference>
<gene>
    <name evidence="1" type="ORF">g.7725</name>
</gene>
<evidence type="ECO:0000313" key="1">
    <source>
        <dbReference type="EMBL" id="JAS68376.1"/>
    </source>
</evidence>
<protein>
    <submittedName>
        <fullName evidence="1">Uncharacterized protein</fullName>
    </submittedName>
</protein>
<feature type="non-terminal residue" evidence="1">
    <location>
        <position position="115"/>
    </location>
</feature>
<feature type="non-terminal residue" evidence="1">
    <location>
        <position position="1"/>
    </location>
</feature>
<organism evidence="1">
    <name type="scientific">Cuerna arida</name>
    <dbReference type="NCBI Taxonomy" id="1464854"/>
    <lineage>
        <taxon>Eukaryota</taxon>
        <taxon>Metazoa</taxon>
        <taxon>Ecdysozoa</taxon>
        <taxon>Arthropoda</taxon>
        <taxon>Hexapoda</taxon>
        <taxon>Insecta</taxon>
        <taxon>Pterygota</taxon>
        <taxon>Neoptera</taxon>
        <taxon>Paraneoptera</taxon>
        <taxon>Hemiptera</taxon>
        <taxon>Auchenorrhyncha</taxon>
        <taxon>Membracoidea</taxon>
        <taxon>Cicadellidae</taxon>
        <taxon>Cicadellinae</taxon>
        <taxon>Proconiini</taxon>
        <taxon>Cuerna</taxon>
    </lineage>
</organism>
<proteinExistence type="predicted"/>